<name>A0A5C8ZHT5_9ACTN</name>
<accession>A0A5C8ZHT5</accession>
<dbReference type="OrthoDB" id="3295050at2"/>
<evidence type="ECO:0000313" key="1">
    <source>
        <dbReference type="EMBL" id="TXR57625.1"/>
    </source>
</evidence>
<comment type="caution">
    <text evidence="1">The sequence shown here is derived from an EMBL/GenBank/DDBJ whole genome shotgun (WGS) entry which is preliminary data.</text>
</comment>
<organism evidence="1 2">
    <name type="scientific">Quadrisphaera setariae</name>
    <dbReference type="NCBI Taxonomy" id="2593304"/>
    <lineage>
        <taxon>Bacteria</taxon>
        <taxon>Bacillati</taxon>
        <taxon>Actinomycetota</taxon>
        <taxon>Actinomycetes</taxon>
        <taxon>Kineosporiales</taxon>
        <taxon>Kineosporiaceae</taxon>
        <taxon>Quadrisphaera</taxon>
    </lineage>
</organism>
<evidence type="ECO:0000313" key="2">
    <source>
        <dbReference type="Proteomes" id="UP000321234"/>
    </source>
</evidence>
<sequence>MGTEADLAAPDRGAPCGIRFDGRLRWHWWGPERDGWGDRIAACGGRVLGWDSEEECLAGAARAGWEYDEDQAGDRSVLVSDLGPAQDWLAGRRTWLEVDAGLNLWNWAGDVSRSTGGAWNPRGRSVDRCYDKLVAANVPYVFHLDSYRPQWTAHQLTALRRVLGEAVHVVRAGYGDLPRRARQKNSSSRR</sequence>
<dbReference type="RefSeq" id="WP_147925264.1">
    <property type="nucleotide sequence ID" value="NZ_VKAC01000002.1"/>
</dbReference>
<gene>
    <name evidence="1" type="ORF">FMM08_05300</name>
</gene>
<reference evidence="1 2" key="1">
    <citation type="submission" date="2019-07" db="EMBL/GenBank/DDBJ databases">
        <title>Quadrisphaera sp. strain DD2A genome sequencing and assembly.</title>
        <authorList>
            <person name="Kim I."/>
        </authorList>
    </citation>
    <scope>NUCLEOTIDE SEQUENCE [LARGE SCALE GENOMIC DNA]</scope>
    <source>
        <strain evidence="1 2">DD2A</strain>
    </source>
</reference>
<dbReference type="EMBL" id="VKAC01000002">
    <property type="protein sequence ID" value="TXR57625.1"/>
    <property type="molecule type" value="Genomic_DNA"/>
</dbReference>
<keyword evidence="2" id="KW-1185">Reference proteome</keyword>
<proteinExistence type="predicted"/>
<dbReference type="Proteomes" id="UP000321234">
    <property type="component" value="Unassembled WGS sequence"/>
</dbReference>
<dbReference type="AlphaFoldDB" id="A0A5C8ZHT5"/>
<protein>
    <submittedName>
        <fullName evidence="1">Uncharacterized protein</fullName>
    </submittedName>
</protein>